<accession>A0AAE3ZFU2</accession>
<dbReference type="InterPro" id="IPR034660">
    <property type="entry name" value="DinB/YfiT-like"/>
</dbReference>
<sequence length="184" mass="20109">MPFMVRPVTDERDGLLAFLEKQRNALRAAVHGLTEEQAVRTSTASALSLAALLKHAARTERRWVVVLIAQRALPELWPMRDPDADFRIDPGETSASLLDTYAAVTEETESIVHEVTDLGTPLPLPADAPPVPGSENWSARWVLLHLIEETARHAGHADIIRESLDGASAFSLMQATEEALSETG</sequence>
<evidence type="ECO:0000313" key="2">
    <source>
        <dbReference type="Proteomes" id="UP001180845"/>
    </source>
</evidence>
<dbReference type="SUPFAM" id="SSF109854">
    <property type="entry name" value="DinB/YfiT-like putative metalloenzymes"/>
    <property type="match status" value="1"/>
</dbReference>
<proteinExistence type="predicted"/>
<keyword evidence="2" id="KW-1185">Reference proteome</keyword>
<dbReference type="InterPro" id="IPR007061">
    <property type="entry name" value="MST-like"/>
</dbReference>
<evidence type="ECO:0000313" key="1">
    <source>
        <dbReference type="EMBL" id="MDR7302798.1"/>
    </source>
</evidence>
<dbReference type="RefSeq" id="WP_310274629.1">
    <property type="nucleotide sequence ID" value="NZ_JAVDXW010000001.1"/>
</dbReference>
<gene>
    <name evidence="1" type="ORF">JOF55_002979</name>
</gene>
<dbReference type="Pfam" id="PF04978">
    <property type="entry name" value="MST"/>
    <property type="match status" value="1"/>
</dbReference>
<comment type="caution">
    <text evidence="1">The sequence shown here is derived from an EMBL/GenBank/DDBJ whole genome shotgun (WGS) entry which is preliminary data.</text>
</comment>
<dbReference type="Proteomes" id="UP001180845">
    <property type="component" value="Unassembled WGS sequence"/>
</dbReference>
<name>A0AAE3ZFU2_9ACTN</name>
<dbReference type="Gene3D" id="1.20.120.450">
    <property type="entry name" value="dinb family like domain"/>
    <property type="match status" value="1"/>
</dbReference>
<protein>
    <submittedName>
        <fullName evidence="1">Damage-inducible protein DinB</fullName>
    </submittedName>
</protein>
<reference evidence="1" key="1">
    <citation type="submission" date="2023-07" db="EMBL/GenBank/DDBJ databases">
        <title>Sequencing the genomes of 1000 actinobacteria strains.</title>
        <authorList>
            <person name="Klenk H.-P."/>
        </authorList>
    </citation>
    <scope>NUCLEOTIDE SEQUENCE</scope>
    <source>
        <strain evidence="1">DSM 45977</strain>
    </source>
</reference>
<dbReference type="AlphaFoldDB" id="A0AAE3ZFU2"/>
<organism evidence="1 2">
    <name type="scientific">Haloactinomyces albus</name>
    <dbReference type="NCBI Taxonomy" id="1352928"/>
    <lineage>
        <taxon>Bacteria</taxon>
        <taxon>Bacillati</taxon>
        <taxon>Actinomycetota</taxon>
        <taxon>Actinomycetes</taxon>
        <taxon>Actinopolysporales</taxon>
        <taxon>Actinopolysporaceae</taxon>
        <taxon>Haloactinomyces</taxon>
    </lineage>
</organism>
<dbReference type="EMBL" id="JAVDXW010000001">
    <property type="protein sequence ID" value="MDR7302798.1"/>
    <property type="molecule type" value="Genomic_DNA"/>
</dbReference>